<protein>
    <recommendedName>
        <fullName evidence="1">AB hydrolase-1 domain-containing protein</fullName>
    </recommendedName>
</protein>
<dbReference type="InterPro" id="IPR000073">
    <property type="entry name" value="AB_hydrolase_1"/>
</dbReference>
<accession>A0ABN3PQA4</accession>
<name>A0ABN3PQA4_9MICO</name>
<evidence type="ECO:0000259" key="1">
    <source>
        <dbReference type="Pfam" id="PF00561"/>
    </source>
</evidence>
<dbReference type="PANTHER" id="PTHR43194:SF2">
    <property type="entry name" value="PEROXISOMAL MEMBRANE PROTEIN LPX1"/>
    <property type="match status" value="1"/>
</dbReference>
<dbReference type="SUPFAM" id="SSF53474">
    <property type="entry name" value="alpha/beta-Hydrolases"/>
    <property type="match status" value="1"/>
</dbReference>
<proteinExistence type="predicted"/>
<keyword evidence="3" id="KW-1185">Reference proteome</keyword>
<dbReference type="Proteomes" id="UP001500274">
    <property type="component" value="Unassembled WGS sequence"/>
</dbReference>
<dbReference type="PANTHER" id="PTHR43194">
    <property type="entry name" value="HYDROLASE ALPHA/BETA FOLD FAMILY"/>
    <property type="match status" value="1"/>
</dbReference>
<evidence type="ECO:0000313" key="3">
    <source>
        <dbReference type="Proteomes" id="UP001500274"/>
    </source>
</evidence>
<dbReference type="InterPro" id="IPR029058">
    <property type="entry name" value="AB_hydrolase_fold"/>
</dbReference>
<evidence type="ECO:0000313" key="2">
    <source>
        <dbReference type="EMBL" id="GAA2590712.1"/>
    </source>
</evidence>
<dbReference type="RefSeq" id="WP_344231077.1">
    <property type="nucleotide sequence ID" value="NZ_BAAARI010000038.1"/>
</dbReference>
<reference evidence="2 3" key="1">
    <citation type="journal article" date="2019" name="Int. J. Syst. Evol. Microbiol.">
        <title>The Global Catalogue of Microorganisms (GCM) 10K type strain sequencing project: providing services to taxonomists for standard genome sequencing and annotation.</title>
        <authorList>
            <consortium name="The Broad Institute Genomics Platform"/>
            <consortium name="The Broad Institute Genome Sequencing Center for Infectious Disease"/>
            <person name="Wu L."/>
            <person name="Ma J."/>
        </authorList>
    </citation>
    <scope>NUCLEOTIDE SEQUENCE [LARGE SCALE GENOMIC DNA]</scope>
    <source>
        <strain evidence="2 3">JCM 16365</strain>
    </source>
</reference>
<comment type="caution">
    <text evidence="2">The sequence shown here is derived from an EMBL/GenBank/DDBJ whole genome shotgun (WGS) entry which is preliminary data.</text>
</comment>
<dbReference type="PRINTS" id="PR00111">
    <property type="entry name" value="ABHYDROLASE"/>
</dbReference>
<dbReference type="EMBL" id="BAAARI010000038">
    <property type="protein sequence ID" value="GAA2590712.1"/>
    <property type="molecule type" value="Genomic_DNA"/>
</dbReference>
<feature type="domain" description="AB hydrolase-1" evidence="1">
    <location>
        <begin position="18"/>
        <end position="238"/>
    </location>
</feature>
<dbReference type="InterPro" id="IPR050228">
    <property type="entry name" value="Carboxylesterase_BioH"/>
</dbReference>
<dbReference type="Gene3D" id="3.40.50.1820">
    <property type="entry name" value="alpha/beta hydrolase"/>
    <property type="match status" value="1"/>
</dbReference>
<gene>
    <name evidence="2" type="ORF">GCM10009862_31310</name>
</gene>
<dbReference type="Pfam" id="PF00561">
    <property type="entry name" value="Abhydrolase_1"/>
    <property type="match status" value="1"/>
</dbReference>
<organism evidence="2 3">
    <name type="scientific">Microbacterium binotii</name>
    <dbReference type="NCBI Taxonomy" id="462710"/>
    <lineage>
        <taxon>Bacteria</taxon>
        <taxon>Bacillati</taxon>
        <taxon>Actinomycetota</taxon>
        <taxon>Actinomycetes</taxon>
        <taxon>Micrococcales</taxon>
        <taxon>Microbacteriaceae</taxon>
        <taxon>Microbacterium</taxon>
    </lineage>
</organism>
<sequence length="259" mass="27142">MTQPAIALTEPTGPAEAPLVVLGPSLGTSTILWEDVVPLLVDDYRVLSWDLPGHGAAPAPTAPFTVAEIADAVADAVRSIGGDRILYAGVSLGGATGLELLLRHPGLVRGAAIVASGAQLGDAASWHERAAQVRAQSTSSVIIGSAQRWFAPGSIERRPELSGRLLHALQDADDEGYARCCEALAAYDVRPRLGEIAAPVLAVFGRDDKVAPEAKSVEIAEGVRDGRIAVIESAAHLPPAEQPEQTASVLREFFREVAR</sequence>